<sequence length="224" mass="23815">MTYPPQQPGPGGWEQQPAGNGFPPPPGQGNQQPNWYGNQHAGMPQQGPEQPVQGQPFPGQPPQAGPAGQPAQPPQWGNWIPEANGFADVEPEKPKSKTPLLLGLVGALLVLAVGGGGLWWWLSSNDPGAARPVAQEVVAKVNAGDFNGVGQLFCEANRGQLDRALEQLEQYKFDVRLGEVTEQGDRASAHLSGSYLAEGSEQPVDQTMGLTVENGEWKVCALDQ</sequence>
<dbReference type="Proteomes" id="UP001596504">
    <property type="component" value="Unassembled WGS sequence"/>
</dbReference>
<organism evidence="3 4">
    <name type="scientific">Saccharopolyspora griseoalba</name>
    <dbReference type="NCBI Taxonomy" id="1431848"/>
    <lineage>
        <taxon>Bacteria</taxon>
        <taxon>Bacillati</taxon>
        <taxon>Actinomycetota</taxon>
        <taxon>Actinomycetes</taxon>
        <taxon>Pseudonocardiales</taxon>
        <taxon>Pseudonocardiaceae</taxon>
        <taxon>Saccharopolyspora</taxon>
    </lineage>
</organism>
<feature type="compositionally biased region" description="Low complexity" evidence="1">
    <location>
        <begin position="28"/>
        <end position="57"/>
    </location>
</feature>
<comment type="caution">
    <text evidence="3">The sequence shown here is derived from an EMBL/GenBank/DDBJ whole genome shotgun (WGS) entry which is preliminary data.</text>
</comment>
<dbReference type="RefSeq" id="WP_380668875.1">
    <property type="nucleotide sequence ID" value="NZ_JBHTCJ010000007.1"/>
</dbReference>
<name>A0ABW2LJK9_9PSEU</name>
<dbReference type="EMBL" id="JBHTCJ010000007">
    <property type="protein sequence ID" value="MFC7342704.1"/>
    <property type="molecule type" value="Genomic_DNA"/>
</dbReference>
<evidence type="ECO:0000313" key="4">
    <source>
        <dbReference type="Proteomes" id="UP001596504"/>
    </source>
</evidence>
<protein>
    <submittedName>
        <fullName evidence="3">DUF3824 domain-containing protein</fullName>
    </submittedName>
</protein>
<feature type="transmembrane region" description="Helical" evidence="2">
    <location>
        <begin position="100"/>
        <end position="122"/>
    </location>
</feature>
<reference evidence="4" key="1">
    <citation type="journal article" date="2019" name="Int. J. Syst. Evol. Microbiol.">
        <title>The Global Catalogue of Microorganisms (GCM) 10K type strain sequencing project: providing services to taxonomists for standard genome sequencing and annotation.</title>
        <authorList>
            <consortium name="The Broad Institute Genomics Platform"/>
            <consortium name="The Broad Institute Genome Sequencing Center for Infectious Disease"/>
            <person name="Wu L."/>
            <person name="Ma J."/>
        </authorList>
    </citation>
    <scope>NUCLEOTIDE SEQUENCE [LARGE SCALE GENOMIC DNA]</scope>
    <source>
        <strain evidence="4">WLHS5</strain>
    </source>
</reference>
<proteinExistence type="predicted"/>
<gene>
    <name evidence="3" type="ORF">ACFQRI_14975</name>
</gene>
<evidence type="ECO:0000256" key="1">
    <source>
        <dbReference type="SAM" id="MobiDB-lite"/>
    </source>
</evidence>
<evidence type="ECO:0000256" key="2">
    <source>
        <dbReference type="SAM" id="Phobius"/>
    </source>
</evidence>
<keyword evidence="2" id="KW-0472">Membrane</keyword>
<keyword evidence="2" id="KW-1133">Transmembrane helix</keyword>
<accession>A0ABW2LJK9</accession>
<evidence type="ECO:0000313" key="3">
    <source>
        <dbReference type="EMBL" id="MFC7342704.1"/>
    </source>
</evidence>
<keyword evidence="2" id="KW-0812">Transmembrane</keyword>
<feature type="region of interest" description="Disordered" evidence="1">
    <location>
        <begin position="1"/>
        <end position="94"/>
    </location>
</feature>
<keyword evidence="4" id="KW-1185">Reference proteome</keyword>